<feature type="transmembrane region" description="Helical" evidence="5">
    <location>
        <begin position="237"/>
        <end position="254"/>
    </location>
</feature>
<dbReference type="GO" id="GO:0006506">
    <property type="term" value="P:GPI anchor biosynthetic process"/>
    <property type="evidence" value="ECO:0007669"/>
    <property type="project" value="InterPro"/>
</dbReference>
<evidence type="ECO:0008006" key="8">
    <source>
        <dbReference type="Google" id="ProtNLM"/>
    </source>
</evidence>
<dbReference type="OrthoDB" id="1158011at2759"/>
<evidence type="ECO:0000256" key="2">
    <source>
        <dbReference type="ARBA" id="ARBA00022692"/>
    </source>
</evidence>
<dbReference type="AlphaFoldDB" id="A0A3P7KP83"/>
<evidence type="ECO:0000313" key="6">
    <source>
        <dbReference type="EMBL" id="VDM69568.1"/>
    </source>
</evidence>
<protein>
    <recommendedName>
        <fullName evidence="8">Phosphatidylinositol-glycan biosynthesis class W protein</fullName>
    </recommendedName>
</protein>
<feature type="transmembrane region" description="Helical" evidence="5">
    <location>
        <begin position="20"/>
        <end position="39"/>
    </location>
</feature>
<keyword evidence="3 5" id="KW-1133">Transmembrane helix</keyword>
<feature type="transmembrane region" description="Helical" evidence="5">
    <location>
        <begin position="207"/>
        <end position="225"/>
    </location>
</feature>
<evidence type="ECO:0000256" key="5">
    <source>
        <dbReference type="SAM" id="Phobius"/>
    </source>
</evidence>
<evidence type="ECO:0000256" key="1">
    <source>
        <dbReference type="ARBA" id="ARBA00004141"/>
    </source>
</evidence>
<evidence type="ECO:0000256" key="4">
    <source>
        <dbReference type="ARBA" id="ARBA00023136"/>
    </source>
</evidence>
<evidence type="ECO:0000313" key="7">
    <source>
        <dbReference type="Proteomes" id="UP000270094"/>
    </source>
</evidence>
<dbReference type="GO" id="GO:0032216">
    <property type="term" value="F:glucosaminyl-phosphatidylinositol O-acyltransferase activity"/>
    <property type="evidence" value="ECO:0007669"/>
    <property type="project" value="TreeGrafter"/>
</dbReference>
<dbReference type="PANTHER" id="PTHR20661">
    <property type="entry name" value="PHOSPHATIDYLINOSITOL-GLYCAN BIOSYNTHESIS CLASS W PROTEIN"/>
    <property type="match status" value="1"/>
</dbReference>
<evidence type="ECO:0000256" key="3">
    <source>
        <dbReference type="ARBA" id="ARBA00022989"/>
    </source>
</evidence>
<dbReference type="EMBL" id="UYYB01012691">
    <property type="protein sequence ID" value="VDM69568.1"/>
    <property type="molecule type" value="Genomic_DNA"/>
</dbReference>
<feature type="transmembrane region" description="Helical" evidence="5">
    <location>
        <begin position="156"/>
        <end position="186"/>
    </location>
</feature>
<reference evidence="6 7" key="1">
    <citation type="submission" date="2018-11" db="EMBL/GenBank/DDBJ databases">
        <authorList>
            <consortium name="Pathogen Informatics"/>
        </authorList>
    </citation>
    <scope>NUCLEOTIDE SEQUENCE [LARGE SCALE GENOMIC DNA]</scope>
</reference>
<proteinExistence type="predicted"/>
<name>A0A3P7KP83_STRVU</name>
<dbReference type="Pfam" id="PF06423">
    <property type="entry name" value="GWT1"/>
    <property type="match status" value="1"/>
</dbReference>
<feature type="transmembrane region" description="Helical" evidence="5">
    <location>
        <begin position="88"/>
        <end position="106"/>
    </location>
</feature>
<accession>A0A3P7KP83</accession>
<comment type="subcellular location">
    <subcellularLocation>
        <location evidence="1">Membrane</location>
        <topology evidence="1">Multi-pass membrane protein</topology>
    </subcellularLocation>
</comment>
<gene>
    <name evidence="6" type="ORF">SVUK_LOCUS4566</name>
</gene>
<keyword evidence="7" id="KW-1185">Reference proteome</keyword>
<dbReference type="GO" id="GO:0072659">
    <property type="term" value="P:protein localization to plasma membrane"/>
    <property type="evidence" value="ECO:0007669"/>
    <property type="project" value="TreeGrafter"/>
</dbReference>
<organism evidence="6 7">
    <name type="scientific">Strongylus vulgaris</name>
    <name type="common">Blood worm</name>
    <dbReference type="NCBI Taxonomy" id="40348"/>
    <lineage>
        <taxon>Eukaryota</taxon>
        <taxon>Metazoa</taxon>
        <taxon>Ecdysozoa</taxon>
        <taxon>Nematoda</taxon>
        <taxon>Chromadorea</taxon>
        <taxon>Rhabditida</taxon>
        <taxon>Rhabditina</taxon>
        <taxon>Rhabditomorpha</taxon>
        <taxon>Strongyloidea</taxon>
        <taxon>Strongylidae</taxon>
        <taxon>Strongylus</taxon>
    </lineage>
</organism>
<dbReference type="GO" id="GO:0016020">
    <property type="term" value="C:membrane"/>
    <property type="evidence" value="ECO:0007669"/>
    <property type="project" value="UniProtKB-SubCell"/>
</dbReference>
<dbReference type="Proteomes" id="UP000270094">
    <property type="component" value="Unassembled WGS sequence"/>
</dbReference>
<dbReference type="InterPro" id="IPR009447">
    <property type="entry name" value="PIGW/GWT1"/>
</dbReference>
<dbReference type="GO" id="GO:0005783">
    <property type="term" value="C:endoplasmic reticulum"/>
    <property type="evidence" value="ECO:0007669"/>
    <property type="project" value="TreeGrafter"/>
</dbReference>
<dbReference type="PANTHER" id="PTHR20661:SF0">
    <property type="entry name" value="PHOSPHATIDYLINOSITOL-GLYCAN BIOSYNTHESIS CLASS W PROTEIN"/>
    <property type="match status" value="1"/>
</dbReference>
<keyword evidence="2 5" id="KW-0812">Transmembrane</keyword>
<keyword evidence="4 5" id="KW-0472">Membrane</keyword>
<feature type="transmembrane region" description="Helical" evidence="5">
    <location>
        <begin position="118"/>
        <end position="136"/>
    </location>
</feature>
<sequence>MARTAILTILHYPQHVTEYGVHWNFFYTLAVVKIVSIALPKMYPLLWAFVFGILQQTMLKQGYETWILDGENKRDTLFSANAEGVCSLMGYFTIYYISDAIGVFISKTGIRIKSWIECCWRLFAFALLFFLMQHLAEHAFGPPSRRVVNLTYIFAQMSLLSFAIAGFLFVQLFSIIAWAANVPYFCVDDSPWSGVEPCLTASVNRSGLVFFLLSNVFTGFVNFTLDAHHTDDATSMFILNSYLLTLCVIVHFCSNPKIRKHS</sequence>